<dbReference type="EMBL" id="CAUYUE010000001">
    <property type="protein sequence ID" value="CAK0736963.1"/>
    <property type="molecule type" value="Genomic_DNA"/>
</dbReference>
<evidence type="ECO:0000313" key="3">
    <source>
        <dbReference type="Proteomes" id="UP001314263"/>
    </source>
</evidence>
<dbReference type="SUPFAM" id="SSF52317">
    <property type="entry name" value="Class I glutamine amidotransferase-like"/>
    <property type="match status" value="1"/>
</dbReference>
<dbReference type="Gene3D" id="3.40.50.880">
    <property type="match status" value="1"/>
</dbReference>
<dbReference type="CDD" id="cd03139">
    <property type="entry name" value="GATase1_PfpI_2"/>
    <property type="match status" value="1"/>
</dbReference>
<accession>A0AAV1HUV3</accession>
<reference evidence="2 3" key="1">
    <citation type="submission" date="2023-10" db="EMBL/GenBank/DDBJ databases">
        <authorList>
            <person name="Maclean D."/>
            <person name="Macfadyen A."/>
        </authorList>
    </citation>
    <scope>NUCLEOTIDE SEQUENCE [LARGE SCALE GENOMIC DNA]</scope>
</reference>
<dbReference type="PANTHER" id="PTHR43130">
    <property type="entry name" value="ARAC-FAMILY TRANSCRIPTIONAL REGULATOR"/>
    <property type="match status" value="1"/>
</dbReference>
<keyword evidence="3" id="KW-1185">Reference proteome</keyword>
<gene>
    <name evidence="2" type="ORF">CVIRNUC_000832</name>
</gene>
<evidence type="ECO:0000259" key="1">
    <source>
        <dbReference type="Pfam" id="PF01965"/>
    </source>
</evidence>
<evidence type="ECO:0000313" key="2">
    <source>
        <dbReference type="EMBL" id="CAK0736963.1"/>
    </source>
</evidence>
<dbReference type="Pfam" id="PF01965">
    <property type="entry name" value="DJ-1_PfpI"/>
    <property type="match status" value="1"/>
</dbReference>
<name>A0AAV1HUV3_9CHLO</name>
<sequence length="220" mass="23600">MMSKKIAFLLFPGFEMLDVYGPISVFSSHKLNAYYKCLTVSQNAGPVPSSRGIQTVTEYDFDSCPPVDLLMVPGGSGARQEVDNSQLMDFMQRMVAPDASKSGSAPPYLLTVCTGAAFAARAGLLDGKKATTNKGAWAWATTQGKPGATAWQKQARWVEDGTVWTSAGVTAGIDMSLAFIAKRNGEEAAKQVATYLEYTGDYRDPSNDTFCHVIDSPVSA</sequence>
<dbReference type="AlphaFoldDB" id="A0AAV1HUV3"/>
<protein>
    <recommendedName>
        <fullName evidence="1">DJ-1/PfpI domain-containing protein</fullName>
    </recommendedName>
</protein>
<proteinExistence type="predicted"/>
<dbReference type="Proteomes" id="UP001314263">
    <property type="component" value="Unassembled WGS sequence"/>
</dbReference>
<dbReference type="PANTHER" id="PTHR43130:SF15">
    <property type="entry name" value="THIJ_PFPI FAMILY PROTEIN (AFU_ORTHOLOGUE AFUA_5G14240)"/>
    <property type="match status" value="1"/>
</dbReference>
<comment type="caution">
    <text evidence="2">The sequence shown here is derived from an EMBL/GenBank/DDBJ whole genome shotgun (WGS) entry which is preliminary data.</text>
</comment>
<dbReference type="InterPro" id="IPR029062">
    <property type="entry name" value="Class_I_gatase-like"/>
</dbReference>
<organism evidence="2 3">
    <name type="scientific">Coccomyxa viridis</name>
    <dbReference type="NCBI Taxonomy" id="1274662"/>
    <lineage>
        <taxon>Eukaryota</taxon>
        <taxon>Viridiplantae</taxon>
        <taxon>Chlorophyta</taxon>
        <taxon>core chlorophytes</taxon>
        <taxon>Trebouxiophyceae</taxon>
        <taxon>Trebouxiophyceae incertae sedis</taxon>
        <taxon>Coccomyxaceae</taxon>
        <taxon>Coccomyxa</taxon>
    </lineage>
</organism>
<feature type="domain" description="DJ-1/PfpI" evidence="1">
    <location>
        <begin position="4"/>
        <end position="181"/>
    </location>
</feature>
<dbReference type="InterPro" id="IPR002818">
    <property type="entry name" value="DJ-1/PfpI"/>
</dbReference>
<dbReference type="InterPro" id="IPR052158">
    <property type="entry name" value="INH-QAR"/>
</dbReference>